<dbReference type="Pfam" id="PF00356">
    <property type="entry name" value="LacI"/>
    <property type="match status" value="1"/>
</dbReference>
<dbReference type="InterPro" id="IPR046335">
    <property type="entry name" value="LacI/GalR-like_sensor"/>
</dbReference>
<dbReference type="Gene3D" id="1.10.260.40">
    <property type="entry name" value="lambda repressor-like DNA-binding domains"/>
    <property type="match status" value="1"/>
</dbReference>
<dbReference type="InterPro" id="IPR028082">
    <property type="entry name" value="Peripla_BP_I"/>
</dbReference>
<reference evidence="5 6" key="1">
    <citation type="submission" date="2020-07" db="EMBL/GenBank/DDBJ databases">
        <title>Sequencing the genomes of 1000 actinobacteria strains.</title>
        <authorList>
            <person name="Klenk H.-P."/>
        </authorList>
    </citation>
    <scope>NUCLEOTIDE SEQUENCE [LARGE SCALE GENOMIC DNA]</scope>
    <source>
        <strain evidence="5 6">DSM 26341</strain>
    </source>
</reference>
<evidence type="ECO:0000313" key="6">
    <source>
        <dbReference type="Proteomes" id="UP000539111"/>
    </source>
</evidence>
<dbReference type="GO" id="GO:0000976">
    <property type="term" value="F:transcription cis-regulatory region binding"/>
    <property type="evidence" value="ECO:0007669"/>
    <property type="project" value="TreeGrafter"/>
</dbReference>
<dbReference type="CDD" id="cd01392">
    <property type="entry name" value="HTH_LacI"/>
    <property type="match status" value="1"/>
</dbReference>
<accession>A0A7Z0ABT0</accession>
<keyword evidence="2" id="KW-0238">DNA-binding</keyword>
<organism evidence="5 6">
    <name type="scientific">Spelaeicoccus albus</name>
    <dbReference type="NCBI Taxonomy" id="1280376"/>
    <lineage>
        <taxon>Bacteria</taxon>
        <taxon>Bacillati</taxon>
        <taxon>Actinomycetota</taxon>
        <taxon>Actinomycetes</taxon>
        <taxon>Micrococcales</taxon>
        <taxon>Brevibacteriaceae</taxon>
        <taxon>Spelaeicoccus</taxon>
    </lineage>
</organism>
<evidence type="ECO:0000256" key="3">
    <source>
        <dbReference type="ARBA" id="ARBA00023163"/>
    </source>
</evidence>
<dbReference type="SMART" id="SM00354">
    <property type="entry name" value="HTH_LACI"/>
    <property type="match status" value="1"/>
</dbReference>
<dbReference type="CDD" id="cd06267">
    <property type="entry name" value="PBP1_LacI_sugar_binding-like"/>
    <property type="match status" value="1"/>
</dbReference>
<dbReference type="EMBL" id="JACBZP010000001">
    <property type="protein sequence ID" value="NYI66950.1"/>
    <property type="molecule type" value="Genomic_DNA"/>
</dbReference>
<dbReference type="RefSeq" id="WP_179426622.1">
    <property type="nucleotide sequence ID" value="NZ_JACBZP010000001.1"/>
</dbReference>
<keyword evidence="1" id="KW-0805">Transcription regulation</keyword>
<dbReference type="Gene3D" id="3.40.50.2300">
    <property type="match status" value="2"/>
</dbReference>
<evidence type="ECO:0000313" key="5">
    <source>
        <dbReference type="EMBL" id="NYI66950.1"/>
    </source>
</evidence>
<dbReference type="GO" id="GO:0003700">
    <property type="term" value="F:DNA-binding transcription factor activity"/>
    <property type="evidence" value="ECO:0007669"/>
    <property type="project" value="TreeGrafter"/>
</dbReference>
<gene>
    <name evidence="5" type="ORF">BJY26_001256</name>
</gene>
<dbReference type="PANTHER" id="PTHR30146">
    <property type="entry name" value="LACI-RELATED TRANSCRIPTIONAL REPRESSOR"/>
    <property type="match status" value="1"/>
</dbReference>
<sequence>MPATRADVARAAGVSPALVSYVLNDGPRPVSAQKRARVLQAIKDLGYRPNRIARSLRAARTNSIAMLMPDHVNPYYAELAEAVESEAFARDYMLMIGTDNNNRERARDFLRAFVDRHVDGLLLISAMSPPDVSIINDEQIPVVLLNPLHGSGFSSVTTDNRLGARVAVEHLLGHGRTRPICISGLPEIIAVQERESGWADALAAANVEPLREPTHGSFSRINGYEAMLDVLGDDIRPDAVFATSDAQAMGAILACEESDIRVGSDISVVSFDGTGAGYFNNPRLTAVNQDVPEIARQAVEVLLHRISDGGAVEHRVLEPQLRVGASCGCNPRSS</sequence>
<feature type="domain" description="HTH lacI-type" evidence="4">
    <location>
        <begin position="3"/>
        <end position="58"/>
    </location>
</feature>
<dbReference type="SUPFAM" id="SSF53822">
    <property type="entry name" value="Periplasmic binding protein-like I"/>
    <property type="match status" value="1"/>
</dbReference>
<dbReference type="Pfam" id="PF13377">
    <property type="entry name" value="Peripla_BP_3"/>
    <property type="match status" value="1"/>
</dbReference>
<evidence type="ECO:0000256" key="1">
    <source>
        <dbReference type="ARBA" id="ARBA00023015"/>
    </source>
</evidence>
<evidence type="ECO:0000259" key="4">
    <source>
        <dbReference type="PROSITE" id="PS50932"/>
    </source>
</evidence>
<dbReference type="InterPro" id="IPR000843">
    <property type="entry name" value="HTH_LacI"/>
</dbReference>
<dbReference type="SUPFAM" id="SSF47413">
    <property type="entry name" value="lambda repressor-like DNA-binding domains"/>
    <property type="match status" value="1"/>
</dbReference>
<keyword evidence="6" id="KW-1185">Reference proteome</keyword>
<keyword evidence="3" id="KW-0804">Transcription</keyword>
<comment type="caution">
    <text evidence="5">The sequence shown here is derived from an EMBL/GenBank/DDBJ whole genome shotgun (WGS) entry which is preliminary data.</text>
</comment>
<dbReference type="PANTHER" id="PTHR30146:SF109">
    <property type="entry name" value="HTH-TYPE TRANSCRIPTIONAL REGULATOR GALS"/>
    <property type="match status" value="1"/>
</dbReference>
<protein>
    <submittedName>
        <fullName evidence="5">LacI family transcriptional regulator</fullName>
    </submittedName>
</protein>
<proteinExistence type="predicted"/>
<dbReference type="Proteomes" id="UP000539111">
    <property type="component" value="Unassembled WGS sequence"/>
</dbReference>
<dbReference type="InterPro" id="IPR010982">
    <property type="entry name" value="Lambda_DNA-bd_dom_sf"/>
</dbReference>
<dbReference type="AlphaFoldDB" id="A0A7Z0ABT0"/>
<evidence type="ECO:0000256" key="2">
    <source>
        <dbReference type="ARBA" id="ARBA00023125"/>
    </source>
</evidence>
<dbReference type="PROSITE" id="PS50932">
    <property type="entry name" value="HTH_LACI_2"/>
    <property type="match status" value="1"/>
</dbReference>
<name>A0A7Z0ABT0_9MICO</name>